<reference evidence="5 6" key="1">
    <citation type="submission" date="2024-09" db="EMBL/GenBank/DDBJ databases">
        <authorList>
            <person name="Sun Q."/>
            <person name="Mori K."/>
        </authorList>
    </citation>
    <scope>NUCLEOTIDE SEQUENCE [LARGE SCALE GENOMIC DNA]</scope>
    <source>
        <strain evidence="5 6">JCM 12520</strain>
    </source>
</reference>
<keyword evidence="6" id="KW-1185">Reference proteome</keyword>
<gene>
    <name evidence="5" type="ORF">ACFFNY_12300</name>
</gene>
<accession>A0ABV5VVL2</accession>
<evidence type="ECO:0000259" key="4">
    <source>
        <dbReference type="PROSITE" id="PS50995"/>
    </source>
</evidence>
<protein>
    <submittedName>
        <fullName evidence="5">MarR family winged helix-turn-helix transcriptional regulator</fullName>
    </submittedName>
</protein>
<dbReference type="Pfam" id="PF01047">
    <property type="entry name" value="MarR"/>
    <property type="match status" value="1"/>
</dbReference>
<dbReference type="Proteomes" id="UP001589619">
    <property type="component" value="Unassembled WGS sequence"/>
</dbReference>
<dbReference type="InterPro" id="IPR036388">
    <property type="entry name" value="WH-like_DNA-bd_sf"/>
</dbReference>
<evidence type="ECO:0000256" key="2">
    <source>
        <dbReference type="ARBA" id="ARBA00023125"/>
    </source>
</evidence>
<comment type="caution">
    <text evidence="5">The sequence shown here is derived from an EMBL/GenBank/DDBJ whole genome shotgun (WGS) entry which is preliminary data.</text>
</comment>
<sequence length="151" mass="17467">MYEDMLHRIIDRYEQAAFTVNRRLNVLMREMMPDDLTIDQFSIMRYLCAHGTCTSSELSDTFCVGKSSITAIIGRLADKRLIARMPDDKDRRVIYLKLTEEGKSVVRLIEQKVHQLLSRLLTQFDPQEAETFIGTYEKLASVLSDERGMAK</sequence>
<dbReference type="SUPFAM" id="SSF46785">
    <property type="entry name" value="Winged helix' DNA-binding domain"/>
    <property type="match status" value="1"/>
</dbReference>
<dbReference type="EMBL" id="JBHMAG010000009">
    <property type="protein sequence ID" value="MFB9752339.1"/>
    <property type="molecule type" value="Genomic_DNA"/>
</dbReference>
<evidence type="ECO:0000313" key="6">
    <source>
        <dbReference type="Proteomes" id="UP001589619"/>
    </source>
</evidence>
<organism evidence="5 6">
    <name type="scientific">Paenibacillus hodogayensis</name>
    <dbReference type="NCBI Taxonomy" id="279208"/>
    <lineage>
        <taxon>Bacteria</taxon>
        <taxon>Bacillati</taxon>
        <taxon>Bacillota</taxon>
        <taxon>Bacilli</taxon>
        <taxon>Bacillales</taxon>
        <taxon>Paenibacillaceae</taxon>
        <taxon>Paenibacillus</taxon>
    </lineage>
</organism>
<dbReference type="PROSITE" id="PS50995">
    <property type="entry name" value="HTH_MARR_2"/>
    <property type="match status" value="1"/>
</dbReference>
<evidence type="ECO:0000256" key="1">
    <source>
        <dbReference type="ARBA" id="ARBA00023015"/>
    </source>
</evidence>
<keyword evidence="3" id="KW-0804">Transcription</keyword>
<dbReference type="InterPro" id="IPR000835">
    <property type="entry name" value="HTH_MarR-typ"/>
</dbReference>
<dbReference type="PRINTS" id="PR00598">
    <property type="entry name" value="HTHMARR"/>
</dbReference>
<dbReference type="RefSeq" id="WP_344911342.1">
    <property type="nucleotide sequence ID" value="NZ_BAAAYO010000010.1"/>
</dbReference>
<dbReference type="InterPro" id="IPR036390">
    <property type="entry name" value="WH_DNA-bd_sf"/>
</dbReference>
<dbReference type="Gene3D" id="1.10.10.10">
    <property type="entry name" value="Winged helix-like DNA-binding domain superfamily/Winged helix DNA-binding domain"/>
    <property type="match status" value="1"/>
</dbReference>
<keyword evidence="1" id="KW-0805">Transcription regulation</keyword>
<evidence type="ECO:0000313" key="5">
    <source>
        <dbReference type="EMBL" id="MFB9752339.1"/>
    </source>
</evidence>
<proteinExistence type="predicted"/>
<name>A0ABV5VVL2_9BACL</name>
<keyword evidence="2" id="KW-0238">DNA-binding</keyword>
<dbReference type="SMART" id="SM00347">
    <property type="entry name" value="HTH_MARR"/>
    <property type="match status" value="1"/>
</dbReference>
<dbReference type="PANTHER" id="PTHR42756">
    <property type="entry name" value="TRANSCRIPTIONAL REGULATOR, MARR"/>
    <property type="match status" value="1"/>
</dbReference>
<dbReference type="PANTHER" id="PTHR42756:SF1">
    <property type="entry name" value="TRANSCRIPTIONAL REPRESSOR OF EMRAB OPERON"/>
    <property type="match status" value="1"/>
</dbReference>
<feature type="domain" description="HTH marR-type" evidence="4">
    <location>
        <begin position="3"/>
        <end position="141"/>
    </location>
</feature>
<evidence type="ECO:0000256" key="3">
    <source>
        <dbReference type="ARBA" id="ARBA00023163"/>
    </source>
</evidence>